<name>A0A5J5K569_9ACTN</name>
<dbReference type="EMBL" id="VYTZ01000003">
    <property type="protein sequence ID" value="KAA9379612.1"/>
    <property type="molecule type" value="Genomic_DNA"/>
</dbReference>
<protein>
    <submittedName>
        <fullName evidence="1">Uncharacterized protein</fullName>
    </submittedName>
</protein>
<sequence length="64" mass="6755">MMPSSAPLVADPEPEVVATTPGQVVNLATSHLAGWAMPCGHTMRMGAHHLLLDGESMWFEPATA</sequence>
<proteinExistence type="predicted"/>
<dbReference type="Proteomes" id="UP000327011">
    <property type="component" value="Unassembled WGS sequence"/>
</dbReference>
<dbReference type="RefSeq" id="WP_150932786.1">
    <property type="nucleotide sequence ID" value="NZ_VYTZ01000003.1"/>
</dbReference>
<gene>
    <name evidence="1" type="ORF">F5972_08120</name>
</gene>
<evidence type="ECO:0000313" key="2">
    <source>
        <dbReference type="Proteomes" id="UP000327011"/>
    </source>
</evidence>
<evidence type="ECO:0000313" key="1">
    <source>
        <dbReference type="EMBL" id="KAA9379612.1"/>
    </source>
</evidence>
<organism evidence="1 2">
    <name type="scientific">Microbispora cellulosiformans</name>
    <dbReference type="NCBI Taxonomy" id="2614688"/>
    <lineage>
        <taxon>Bacteria</taxon>
        <taxon>Bacillati</taxon>
        <taxon>Actinomycetota</taxon>
        <taxon>Actinomycetes</taxon>
        <taxon>Streptosporangiales</taxon>
        <taxon>Streptosporangiaceae</taxon>
        <taxon>Microbispora</taxon>
    </lineage>
</organism>
<reference evidence="1 2" key="1">
    <citation type="submission" date="2019-09" db="EMBL/GenBank/DDBJ databases">
        <title>Screening of Novel Bioactive Compounds from Soil-Associated.</title>
        <authorList>
            <person name="Gong X."/>
        </authorList>
    </citation>
    <scope>NUCLEOTIDE SEQUENCE [LARGE SCALE GENOMIC DNA]</scope>
    <source>
        <strain evidence="1 2">Gxj-6</strain>
    </source>
</reference>
<comment type="caution">
    <text evidence="1">The sequence shown here is derived from an EMBL/GenBank/DDBJ whole genome shotgun (WGS) entry which is preliminary data.</text>
</comment>
<accession>A0A5J5K569</accession>
<dbReference type="AlphaFoldDB" id="A0A5J5K569"/>
<keyword evidence="2" id="KW-1185">Reference proteome</keyword>